<reference evidence="2" key="1">
    <citation type="submission" date="2021-02" db="EMBL/GenBank/DDBJ databases">
        <authorList>
            <person name="Dougan E. K."/>
            <person name="Rhodes N."/>
            <person name="Thang M."/>
            <person name="Chan C."/>
        </authorList>
    </citation>
    <scope>NUCLEOTIDE SEQUENCE</scope>
</reference>
<dbReference type="EMBL" id="CAJNDS010001746">
    <property type="protein sequence ID" value="CAE7276238.1"/>
    <property type="molecule type" value="Genomic_DNA"/>
</dbReference>
<proteinExistence type="predicted"/>
<evidence type="ECO:0000256" key="1">
    <source>
        <dbReference type="SAM" id="MobiDB-lite"/>
    </source>
</evidence>
<comment type="caution">
    <text evidence="2">The sequence shown here is derived from an EMBL/GenBank/DDBJ whole genome shotgun (WGS) entry which is preliminary data.</text>
</comment>
<evidence type="ECO:0000313" key="2">
    <source>
        <dbReference type="EMBL" id="CAE7276238.1"/>
    </source>
</evidence>
<keyword evidence="3" id="KW-1185">Reference proteome</keyword>
<feature type="region of interest" description="Disordered" evidence="1">
    <location>
        <begin position="229"/>
        <end position="292"/>
    </location>
</feature>
<name>A0A812MWR6_9DINO</name>
<protein>
    <submittedName>
        <fullName evidence="2">Uncharacterized protein</fullName>
    </submittedName>
</protein>
<accession>A0A812MWR6</accession>
<dbReference type="AlphaFoldDB" id="A0A812MWR6"/>
<evidence type="ECO:0000313" key="3">
    <source>
        <dbReference type="Proteomes" id="UP000604046"/>
    </source>
</evidence>
<sequence>MANAADSQPFFEQHARKIGMEQQLLDKFIAGGVKTVSMAAYAATQPGQPLTDREVSTLCTSLGQNNPTLAQMTVVKRLLFECQTMSLANLKATVEQQPDSVLRKLPGAERAQRLELQAQRLGGLSIEHDLEPAFSVYDAVSTQVHEKWLQKACATLQTPPPPGFNRPTLQQVLRADRALWMELGSKQPTLTRAAANAPLADARCLDQVFLEATNTVAVNFHFMPTPRAEGFTDRGGKGAGKGPKRWGDGKGYGQWKYQRTDKGDKGQGGKSGFKGARLPTKGKFDSGKGGFPNKSLVLQGGKGETPMPAALRGGVPNDEHGDPLCFGFNLGQLTNISLFMPDCI</sequence>
<dbReference type="Proteomes" id="UP000604046">
    <property type="component" value="Unassembled WGS sequence"/>
</dbReference>
<feature type="compositionally biased region" description="Basic and acidic residues" evidence="1">
    <location>
        <begin position="258"/>
        <end position="267"/>
    </location>
</feature>
<gene>
    <name evidence="2" type="ORF">SNAT2548_LOCUS14654</name>
</gene>
<organism evidence="2 3">
    <name type="scientific">Symbiodinium natans</name>
    <dbReference type="NCBI Taxonomy" id="878477"/>
    <lineage>
        <taxon>Eukaryota</taxon>
        <taxon>Sar</taxon>
        <taxon>Alveolata</taxon>
        <taxon>Dinophyceae</taxon>
        <taxon>Suessiales</taxon>
        <taxon>Symbiodiniaceae</taxon>
        <taxon>Symbiodinium</taxon>
    </lineage>
</organism>